<feature type="compositionally biased region" description="Basic and acidic residues" evidence="1">
    <location>
        <begin position="1"/>
        <end position="16"/>
    </location>
</feature>
<evidence type="ECO:0000313" key="3">
    <source>
        <dbReference type="Proteomes" id="UP000029981"/>
    </source>
</evidence>
<reference evidence="2 3" key="1">
    <citation type="journal article" date="2009" name="Nat. Genet.">
        <title>The genome of the cucumber, Cucumis sativus L.</title>
        <authorList>
            <person name="Huang S."/>
            <person name="Li R."/>
            <person name="Zhang Z."/>
            <person name="Li L."/>
            <person name="Gu X."/>
            <person name="Fan W."/>
            <person name="Lucas W.J."/>
            <person name="Wang X."/>
            <person name="Xie B."/>
            <person name="Ni P."/>
            <person name="Ren Y."/>
            <person name="Zhu H."/>
            <person name="Li J."/>
            <person name="Lin K."/>
            <person name="Jin W."/>
            <person name="Fei Z."/>
            <person name="Li G."/>
            <person name="Staub J."/>
            <person name="Kilian A."/>
            <person name="van der Vossen E.A."/>
            <person name="Wu Y."/>
            <person name="Guo J."/>
            <person name="He J."/>
            <person name="Jia Z."/>
            <person name="Ren Y."/>
            <person name="Tian G."/>
            <person name="Lu Y."/>
            <person name="Ruan J."/>
            <person name="Qian W."/>
            <person name="Wang M."/>
            <person name="Huang Q."/>
            <person name="Li B."/>
            <person name="Xuan Z."/>
            <person name="Cao J."/>
            <person name="Asan"/>
            <person name="Wu Z."/>
            <person name="Zhang J."/>
            <person name="Cai Q."/>
            <person name="Bai Y."/>
            <person name="Zhao B."/>
            <person name="Han Y."/>
            <person name="Li Y."/>
            <person name="Li X."/>
            <person name="Wang S."/>
            <person name="Shi Q."/>
            <person name="Liu S."/>
            <person name="Cho W.K."/>
            <person name="Kim J.Y."/>
            <person name="Xu Y."/>
            <person name="Heller-Uszynska K."/>
            <person name="Miao H."/>
            <person name="Cheng Z."/>
            <person name="Zhang S."/>
            <person name="Wu J."/>
            <person name="Yang Y."/>
            <person name="Kang H."/>
            <person name="Li M."/>
            <person name="Liang H."/>
            <person name="Ren X."/>
            <person name="Shi Z."/>
            <person name="Wen M."/>
            <person name="Jian M."/>
            <person name="Yang H."/>
            <person name="Zhang G."/>
            <person name="Yang Z."/>
            <person name="Chen R."/>
            <person name="Liu S."/>
            <person name="Li J."/>
            <person name="Ma L."/>
            <person name="Liu H."/>
            <person name="Zhou Y."/>
            <person name="Zhao J."/>
            <person name="Fang X."/>
            <person name="Li G."/>
            <person name="Fang L."/>
            <person name="Li Y."/>
            <person name="Liu D."/>
            <person name="Zheng H."/>
            <person name="Zhang Y."/>
            <person name="Qin N."/>
            <person name="Li Z."/>
            <person name="Yang G."/>
            <person name="Yang S."/>
            <person name="Bolund L."/>
            <person name="Kristiansen K."/>
            <person name="Zheng H."/>
            <person name="Li S."/>
            <person name="Zhang X."/>
            <person name="Yang H."/>
            <person name="Wang J."/>
            <person name="Sun R."/>
            <person name="Zhang B."/>
            <person name="Jiang S."/>
            <person name="Wang J."/>
            <person name="Du Y."/>
            <person name="Li S."/>
        </authorList>
    </citation>
    <scope>NUCLEOTIDE SEQUENCE [LARGE SCALE GENOMIC DNA]</scope>
    <source>
        <strain evidence="3">cv. 9930</strain>
    </source>
</reference>
<dbReference type="EMBL" id="CM002925">
    <property type="protein sequence ID" value="KGN54096.1"/>
    <property type="molecule type" value="Genomic_DNA"/>
</dbReference>
<gene>
    <name evidence="2" type="ORF">Csa_4G285720</name>
</gene>
<organism evidence="2 3">
    <name type="scientific">Cucumis sativus</name>
    <name type="common">Cucumber</name>
    <dbReference type="NCBI Taxonomy" id="3659"/>
    <lineage>
        <taxon>Eukaryota</taxon>
        <taxon>Viridiplantae</taxon>
        <taxon>Streptophyta</taxon>
        <taxon>Embryophyta</taxon>
        <taxon>Tracheophyta</taxon>
        <taxon>Spermatophyta</taxon>
        <taxon>Magnoliopsida</taxon>
        <taxon>eudicotyledons</taxon>
        <taxon>Gunneridae</taxon>
        <taxon>Pentapetalae</taxon>
        <taxon>rosids</taxon>
        <taxon>fabids</taxon>
        <taxon>Cucurbitales</taxon>
        <taxon>Cucurbitaceae</taxon>
        <taxon>Benincaseae</taxon>
        <taxon>Cucumis</taxon>
    </lineage>
</organism>
<dbReference type="Gramene" id="KGN54096">
    <property type="protein sequence ID" value="KGN54096"/>
    <property type="gene ID" value="Csa_4G285720"/>
</dbReference>
<feature type="compositionally biased region" description="Basic residues" evidence="1">
    <location>
        <begin position="62"/>
        <end position="72"/>
    </location>
</feature>
<proteinExistence type="predicted"/>
<evidence type="ECO:0000313" key="2">
    <source>
        <dbReference type="EMBL" id="KGN54096.1"/>
    </source>
</evidence>
<reference evidence="2 3" key="3">
    <citation type="journal article" date="2010" name="BMC Genomics">
        <title>Transcriptome sequencing and comparative analysis of cucumber flowers with different sex types.</title>
        <authorList>
            <person name="Guo S."/>
            <person name="Zheng Y."/>
            <person name="Joung J.G."/>
            <person name="Liu S."/>
            <person name="Zhang Z."/>
            <person name="Crasta O.R."/>
            <person name="Sobral B.W."/>
            <person name="Xu Y."/>
            <person name="Huang S."/>
            <person name="Fei Z."/>
        </authorList>
    </citation>
    <scope>NUCLEOTIDE SEQUENCE [LARGE SCALE GENOMIC DNA]</scope>
    <source>
        <strain evidence="3">cv. 9930</strain>
    </source>
</reference>
<reference evidence="2 3" key="4">
    <citation type="journal article" date="2011" name="BMC Genomics">
        <title>RNA-Seq improves annotation of protein-coding genes in the cucumber genome.</title>
        <authorList>
            <person name="Li Z."/>
            <person name="Zhang Z."/>
            <person name="Yan P."/>
            <person name="Huang S."/>
            <person name="Fei Z."/>
            <person name="Lin K."/>
        </authorList>
    </citation>
    <scope>NUCLEOTIDE SEQUENCE [LARGE SCALE GENOMIC DNA]</scope>
    <source>
        <strain evidence="3">cv. 9930</strain>
    </source>
</reference>
<evidence type="ECO:0000256" key="1">
    <source>
        <dbReference type="SAM" id="MobiDB-lite"/>
    </source>
</evidence>
<reference evidence="2 3" key="2">
    <citation type="journal article" date="2009" name="PLoS ONE">
        <title>An integrated genetic and cytogenetic map of the cucumber genome.</title>
        <authorList>
            <person name="Ren Y."/>
            <person name="Zhang Z."/>
            <person name="Liu J."/>
            <person name="Staub J.E."/>
            <person name="Han Y."/>
            <person name="Cheng Z."/>
            <person name="Li X."/>
            <person name="Lu J."/>
            <person name="Miao H."/>
            <person name="Kang H."/>
            <person name="Xie B."/>
            <person name="Gu X."/>
            <person name="Wang X."/>
            <person name="Du Y."/>
            <person name="Jin W."/>
            <person name="Huang S."/>
        </authorList>
    </citation>
    <scope>NUCLEOTIDE SEQUENCE [LARGE SCALE GENOMIC DNA]</scope>
    <source>
        <strain evidence="3">cv. 9930</strain>
    </source>
</reference>
<keyword evidence="3" id="KW-1185">Reference proteome</keyword>
<name>A0A0A0L1S9_CUCSA</name>
<feature type="region of interest" description="Disordered" evidence="1">
    <location>
        <begin position="1"/>
        <end position="72"/>
    </location>
</feature>
<accession>A0A0A0L1S9</accession>
<dbReference type="Proteomes" id="UP000029981">
    <property type="component" value="Chromosome 4"/>
</dbReference>
<protein>
    <submittedName>
        <fullName evidence="2">Uncharacterized protein</fullName>
    </submittedName>
</protein>
<dbReference type="AlphaFoldDB" id="A0A0A0L1S9"/>
<sequence length="72" mass="8756">MEKIEGYESDRPENSRGRWRWRKNEVNAAEQPNNCRNGWPQKEMERERRRNGRVSGLDWNNKRVKSQRNGRA</sequence>